<evidence type="ECO:0000313" key="13">
    <source>
        <dbReference type="Proteomes" id="UP000276133"/>
    </source>
</evidence>
<dbReference type="STRING" id="10195.A0A3M7PNP3"/>
<evidence type="ECO:0000259" key="11">
    <source>
        <dbReference type="Pfam" id="PF02953"/>
    </source>
</evidence>
<dbReference type="Gene3D" id="1.10.287.810">
    <property type="entry name" value="Mitochondrial import inner membrane translocase subunit tim13 like domains"/>
    <property type="match status" value="1"/>
</dbReference>
<evidence type="ECO:0000256" key="6">
    <source>
        <dbReference type="ARBA" id="ARBA00023010"/>
    </source>
</evidence>
<keyword evidence="3" id="KW-0479">Metal-binding</keyword>
<accession>A0A3M7PNP3</accession>
<dbReference type="FunFam" id="1.10.287.810:FF:000001">
    <property type="entry name" value="mitochondrial import inner membrane translocase subunit TIM13"/>
    <property type="match status" value="1"/>
</dbReference>
<dbReference type="GO" id="GO:0042719">
    <property type="term" value="C:mitochondrial intermembrane space chaperone complex"/>
    <property type="evidence" value="ECO:0007669"/>
    <property type="project" value="UniProtKB-ARBA"/>
</dbReference>
<evidence type="ECO:0000256" key="9">
    <source>
        <dbReference type="ARBA" id="ARBA00023186"/>
    </source>
</evidence>
<feature type="domain" description="Tim10-like" evidence="11">
    <location>
        <begin position="24"/>
        <end position="83"/>
    </location>
</feature>
<dbReference type="Pfam" id="PF02953">
    <property type="entry name" value="zf-Tim10_DDP"/>
    <property type="match status" value="1"/>
</dbReference>
<evidence type="ECO:0000256" key="4">
    <source>
        <dbReference type="ARBA" id="ARBA00022833"/>
    </source>
</evidence>
<evidence type="ECO:0000256" key="7">
    <source>
        <dbReference type="ARBA" id="ARBA00023128"/>
    </source>
</evidence>
<evidence type="ECO:0000313" key="12">
    <source>
        <dbReference type="EMBL" id="RNA00746.1"/>
    </source>
</evidence>
<comment type="similarity">
    <text evidence="1 10">Belongs to the small Tim family.</text>
</comment>
<keyword evidence="8 10" id="KW-1015">Disulfide bond</keyword>
<dbReference type="Proteomes" id="UP000276133">
    <property type="component" value="Unassembled WGS sequence"/>
</dbReference>
<protein>
    <recommendedName>
        <fullName evidence="10">Mitochondrial import inner membrane translocase subunit</fullName>
    </recommendedName>
</protein>
<keyword evidence="2 10" id="KW-0813">Transport</keyword>
<evidence type="ECO:0000256" key="5">
    <source>
        <dbReference type="ARBA" id="ARBA00022927"/>
    </source>
</evidence>
<keyword evidence="5 10" id="KW-0653">Protein transport</keyword>
<evidence type="ECO:0000256" key="10">
    <source>
        <dbReference type="RuleBase" id="RU367043"/>
    </source>
</evidence>
<comment type="subcellular location">
    <subcellularLocation>
        <location evidence="10">Mitochondrion inner membrane</location>
        <topology evidence="10">Peripheral membrane protein</topology>
        <orientation evidence="10">Intermembrane side</orientation>
    </subcellularLocation>
</comment>
<dbReference type="EMBL" id="REGN01009618">
    <property type="protein sequence ID" value="RNA00746.1"/>
    <property type="molecule type" value="Genomic_DNA"/>
</dbReference>
<organism evidence="12 13">
    <name type="scientific">Brachionus plicatilis</name>
    <name type="common">Marine rotifer</name>
    <name type="synonym">Brachionus muelleri</name>
    <dbReference type="NCBI Taxonomy" id="10195"/>
    <lineage>
        <taxon>Eukaryota</taxon>
        <taxon>Metazoa</taxon>
        <taxon>Spiralia</taxon>
        <taxon>Gnathifera</taxon>
        <taxon>Rotifera</taxon>
        <taxon>Eurotatoria</taxon>
        <taxon>Monogononta</taxon>
        <taxon>Pseudotrocha</taxon>
        <taxon>Ploima</taxon>
        <taxon>Brachionidae</taxon>
        <taxon>Brachionus</taxon>
    </lineage>
</organism>
<keyword evidence="4" id="KW-0862">Zinc</keyword>
<keyword evidence="7 10" id="KW-0496">Mitochondrion</keyword>
<dbReference type="GO" id="GO:0005743">
    <property type="term" value="C:mitochondrial inner membrane"/>
    <property type="evidence" value="ECO:0007669"/>
    <property type="project" value="UniProtKB-SubCell"/>
</dbReference>
<dbReference type="InterPro" id="IPR004217">
    <property type="entry name" value="Tim10-like"/>
</dbReference>
<keyword evidence="10" id="KW-0999">Mitochondrion inner membrane</keyword>
<keyword evidence="13" id="KW-1185">Reference proteome</keyword>
<comment type="domain">
    <text evidence="10">The twin CX3C motif contains 4 conserved Cys residues that form 2 disulfide bonds in the mitochondrial intermembrane space.</text>
</comment>
<dbReference type="AlphaFoldDB" id="A0A3M7PNP3"/>
<sequence>MDYSSSSPKGSLGPNERAALMSNIKQQLDVAHAQELLQQVSEKCFKMCIQKPGSSLSSSEQKCLTYCMDRFFDAANIVSKAYGQRLQKELANAR</sequence>
<proteinExistence type="inferred from homology"/>
<keyword evidence="10" id="KW-0472">Membrane</keyword>
<dbReference type="SUPFAM" id="SSF144122">
    <property type="entry name" value="Tim10-like"/>
    <property type="match status" value="1"/>
</dbReference>
<comment type="function">
    <text evidence="10">Mitochondrial intermembrane chaperone that participates in the import and insertion of some multi-pass transmembrane proteins into the mitochondrial inner membrane. Also required for the transfer of beta-barrel precursors from the TOM complex to the sorting and assembly machinery (SAM complex) of the outer membrane. Acts as a chaperone-like protein that protects the hydrophobic precursors from aggregation and guide them through the mitochondrial intermembrane space.</text>
</comment>
<dbReference type="GO" id="GO:0015031">
    <property type="term" value="P:protein transport"/>
    <property type="evidence" value="ECO:0007669"/>
    <property type="project" value="UniProtKB-KW"/>
</dbReference>
<comment type="subunit">
    <text evidence="10">Heterohexamer.</text>
</comment>
<name>A0A3M7PNP3_BRAPC</name>
<evidence type="ECO:0000256" key="2">
    <source>
        <dbReference type="ARBA" id="ARBA00022448"/>
    </source>
</evidence>
<dbReference type="InterPro" id="IPR035427">
    <property type="entry name" value="Tim10-like_dom_sf"/>
</dbReference>
<comment type="caution">
    <text evidence="12">The sequence shown here is derived from an EMBL/GenBank/DDBJ whole genome shotgun (WGS) entry which is preliminary data.</text>
</comment>
<keyword evidence="6 10" id="KW-0811">Translocation</keyword>
<dbReference type="GO" id="GO:0045039">
    <property type="term" value="P:protein insertion into mitochondrial inner membrane"/>
    <property type="evidence" value="ECO:0007669"/>
    <property type="project" value="UniProtKB-ARBA"/>
</dbReference>
<evidence type="ECO:0000256" key="3">
    <source>
        <dbReference type="ARBA" id="ARBA00022723"/>
    </source>
</evidence>
<keyword evidence="9 10" id="KW-0143">Chaperone</keyword>
<dbReference type="OrthoDB" id="7813104at2759"/>
<evidence type="ECO:0000256" key="8">
    <source>
        <dbReference type="ARBA" id="ARBA00023157"/>
    </source>
</evidence>
<gene>
    <name evidence="12" type="ORF">BpHYR1_034953</name>
</gene>
<reference evidence="12 13" key="1">
    <citation type="journal article" date="2018" name="Sci. Rep.">
        <title>Genomic signatures of local adaptation to the degree of environmental predictability in rotifers.</title>
        <authorList>
            <person name="Franch-Gras L."/>
            <person name="Hahn C."/>
            <person name="Garcia-Roger E.M."/>
            <person name="Carmona M.J."/>
            <person name="Serra M."/>
            <person name="Gomez A."/>
        </authorList>
    </citation>
    <scope>NUCLEOTIDE SEQUENCE [LARGE SCALE GENOMIC DNA]</scope>
    <source>
        <strain evidence="12">HYR1</strain>
    </source>
</reference>
<dbReference type="GO" id="GO:0046872">
    <property type="term" value="F:metal ion binding"/>
    <property type="evidence" value="ECO:0007669"/>
    <property type="project" value="UniProtKB-KW"/>
</dbReference>
<evidence type="ECO:0000256" key="1">
    <source>
        <dbReference type="ARBA" id="ARBA00006720"/>
    </source>
</evidence>